<evidence type="ECO:0000313" key="1">
    <source>
        <dbReference type="EMBL" id="JAD61231.1"/>
    </source>
</evidence>
<dbReference type="EMBL" id="GBRH01236664">
    <property type="protein sequence ID" value="JAD61231.1"/>
    <property type="molecule type" value="Transcribed_RNA"/>
</dbReference>
<accession>A0A0A9BD14</accession>
<proteinExistence type="predicted"/>
<reference evidence="1" key="1">
    <citation type="submission" date="2014-09" db="EMBL/GenBank/DDBJ databases">
        <authorList>
            <person name="Magalhaes I.L.F."/>
            <person name="Oliveira U."/>
            <person name="Santos F.R."/>
            <person name="Vidigal T.H.D.A."/>
            <person name="Brescovit A.D."/>
            <person name="Santos A.J."/>
        </authorList>
    </citation>
    <scope>NUCLEOTIDE SEQUENCE</scope>
    <source>
        <tissue evidence="1">Shoot tissue taken approximately 20 cm above the soil surface</tissue>
    </source>
</reference>
<reference evidence="1" key="2">
    <citation type="journal article" date="2015" name="Data Brief">
        <title>Shoot transcriptome of the giant reed, Arundo donax.</title>
        <authorList>
            <person name="Barrero R.A."/>
            <person name="Guerrero F.D."/>
            <person name="Moolhuijzen P."/>
            <person name="Goolsby J.A."/>
            <person name="Tidwell J."/>
            <person name="Bellgard S.E."/>
            <person name="Bellgard M.I."/>
        </authorList>
    </citation>
    <scope>NUCLEOTIDE SEQUENCE</scope>
    <source>
        <tissue evidence="1">Shoot tissue taken approximately 20 cm above the soil surface</tissue>
    </source>
</reference>
<dbReference type="AlphaFoldDB" id="A0A0A9BD14"/>
<protein>
    <submittedName>
        <fullName evidence="1">Uncharacterized protein</fullName>
    </submittedName>
</protein>
<sequence length="50" mass="6085">MHDFSELSHTFVSRPIFKQMRCRMLPYFVCHLYVCRIFLLDSHFNRACTS</sequence>
<organism evidence="1">
    <name type="scientific">Arundo donax</name>
    <name type="common">Giant reed</name>
    <name type="synonym">Donax arundinaceus</name>
    <dbReference type="NCBI Taxonomy" id="35708"/>
    <lineage>
        <taxon>Eukaryota</taxon>
        <taxon>Viridiplantae</taxon>
        <taxon>Streptophyta</taxon>
        <taxon>Embryophyta</taxon>
        <taxon>Tracheophyta</taxon>
        <taxon>Spermatophyta</taxon>
        <taxon>Magnoliopsida</taxon>
        <taxon>Liliopsida</taxon>
        <taxon>Poales</taxon>
        <taxon>Poaceae</taxon>
        <taxon>PACMAD clade</taxon>
        <taxon>Arundinoideae</taxon>
        <taxon>Arundineae</taxon>
        <taxon>Arundo</taxon>
    </lineage>
</organism>
<name>A0A0A9BD14_ARUDO</name>